<dbReference type="SUPFAM" id="SSF53649">
    <property type="entry name" value="Alkaline phosphatase-like"/>
    <property type="match status" value="1"/>
</dbReference>
<dbReference type="InterPro" id="IPR017850">
    <property type="entry name" value="Alkaline_phosphatase_core_sf"/>
</dbReference>
<dbReference type="PANTHER" id="PTHR10974">
    <property type="entry name" value="FI08016P-RELATED"/>
    <property type="match status" value="1"/>
</dbReference>
<dbReference type="GeneID" id="108072478"/>
<evidence type="ECO:0000256" key="1">
    <source>
        <dbReference type="SAM" id="SignalP"/>
    </source>
</evidence>
<keyword evidence="2" id="KW-1185">Reference proteome</keyword>
<sequence>MVRPSKMLQTIFLVILCLWVNINGLGNGVVQQYYVNSSVCKMPYVDPFARKLMRKFQRDKLKLCHKDKGIVRSVFDYEMQQYRLQINENVARPMLETRKNATLECVYQKVLRNNTAKEPDDTYITLQSRPIVHQQLVPRDTDFMVTKCYAKDIKNSTELLQEDAMTFIQQMWPSTEKVRSQPSVLILGLDSVSRINLRRAMPSVYKFVSRPGWFEMQGYTKIGDNTFPNLMAVLTGHSEKGTEKVCDTSKPGCLDTLPFIWKRFKSANYTTAFAEDCESINTFNYLKGGFVKQPTDYYLRPLLVAIENNFNVTKRYGLSYCVGRQLSSSYVWNFGKQFIDRFLGRSPMFGFLWSNSFTHDEYTGATALDKLFLKYLKSVEETHLFERSIVILMSDHGQRYNLLRRAASGYFEERMPMMFIYIPPWFRLKYPALVENLNKNRNRLTSNYDVYMTLQHLLQLDSKSMDDFPDDLRAKQCPTCQSLFFEVPLNRTCQMAAIEEKWCCCQPTETIRRSPHVMTIALAIVERMNNHLQEQQLTGLCHNFSLKKVHKVDRKTILSTGLKPADKDEHVYIIEFSTFPKKPRFEATVRWNNRTNKLLDMDVEDLSRLNSYKKDANCINEKKAKIYCICKDSIKQERKLTSARRSLYTLADWFRCLYYRFKF</sequence>
<reference evidence="2" key="1">
    <citation type="submission" date="2025-05" db="UniProtKB">
        <authorList>
            <consortium name="RefSeq"/>
        </authorList>
    </citation>
    <scope>NUCLEOTIDE SEQUENCE [LARGE SCALE GENOMIC DNA]</scope>
    <source>
        <strain evidence="2">14028-0561.14</strain>
    </source>
</reference>
<proteinExistence type="predicted"/>
<dbReference type="CDD" id="cd16021">
    <property type="entry name" value="ALP_like"/>
    <property type="match status" value="1"/>
</dbReference>
<protein>
    <submittedName>
        <fullName evidence="3">Uncharacterized protein</fullName>
    </submittedName>
</protein>
<dbReference type="PANTHER" id="PTHR10974:SF9">
    <property type="entry name" value="DUF229 DOMAIN CONTAINING PROTEIN-RELATED"/>
    <property type="match status" value="1"/>
</dbReference>
<reference evidence="3" key="2">
    <citation type="submission" date="2025-08" db="UniProtKB">
        <authorList>
            <consortium name="RefSeq"/>
        </authorList>
    </citation>
    <scope>IDENTIFICATION</scope>
    <source>
        <strain evidence="3">14028-0561.14</strain>
        <tissue evidence="3">Whole fly</tissue>
    </source>
</reference>
<name>A0A6P4I9A3_DROKI</name>
<dbReference type="OrthoDB" id="413313at2759"/>
<dbReference type="AlphaFoldDB" id="A0A6P4I9A3"/>
<keyword evidence="1" id="KW-0732">Signal</keyword>
<dbReference type="InterPro" id="IPR004245">
    <property type="entry name" value="DUF229"/>
</dbReference>
<dbReference type="RefSeq" id="XP_017019133.2">
    <property type="nucleotide sequence ID" value="XM_017163644.3"/>
</dbReference>
<accession>A0A6P4I9A3</accession>
<organism evidence="2 3">
    <name type="scientific">Drosophila kikkawai</name>
    <name type="common">Fruit fly</name>
    <dbReference type="NCBI Taxonomy" id="30033"/>
    <lineage>
        <taxon>Eukaryota</taxon>
        <taxon>Metazoa</taxon>
        <taxon>Ecdysozoa</taxon>
        <taxon>Arthropoda</taxon>
        <taxon>Hexapoda</taxon>
        <taxon>Insecta</taxon>
        <taxon>Pterygota</taxon>
        <taxon>Neoptera</taxon>
        <taxon>Endopterygota</taxon>
        <taxon>Diptera</taxon>
        <taxon>Brachycera</taxon>
        <taxon>Muscomorpha</taxon>
        <taxon>Ephydroidea</taxon>
        <taxon>Drosophilidae</taxon>
        <taxon>Drosophila</taxon>
        <taxon>Sophophora</taxon>
    </lineage>
</organism>
<dbReference type="Pfam" id="PF02995">
    <property type="entry name" value="DUF229"/>
    <property type="match status" value="1"/>
</dbReference>
<evidence type="ECO:0000313" key="2">
    <source>
        <dbReference type="Proteomes" id="UP001652661"/>
    </source>
</evidence>
<evidence type="ECO:0000313" key="3">
    <source>
        <dbReference type="RefSeq" id="XP_017019133.2"/>
    </source>
</evidence>
<dbReference type="Gene3D" id="3.40.720.10">
    <property type="entry name" value="Alkaline Phosphatase, subunit A"/>
    <property type="match status" value="1"/>
</dbReference>
<feature type="chain" id="PRO_5045706366" evidence="1">
    <location>
        <begin position="25"/>
        <end position="663"/>
    </location>
</feature>
<dbReference type="Proteomes" id="UP001652661">
    <property type="component" value="Chromosome 2L"/>
</dbReference>
<dbReference type="GO" id="GO:0005615">
    <property type="term" value="C:extracellular space"/>
    <property type="evidence" value="ECO:0007669"/>
    <property type="project" value="TreeGrafter"/>
</dbReference>
<gene>
    <name evidence="3" type="primary">LOC108072478</name>
</gene>
<feature type="signal peptide" evidence="1">
    <location>
        <begin position="1"/>
        <end position="24"/>
    </location>
</feature>